<evidence type="ECO:0000313" key="10">
    <source>
        <dbReference type="Proteomes" id="UP000642070"/>
    </source>
</evidence>
<dbReference type="GO" id="GO:0046872">
    <property type="term" value="F:metal ion binding"/>
    <property type="evidence" value="ECO:0007669"/>
    <property type="project" value="UniProtKB-KW"/>
</dbReference>
<evidence type="ECO:0000256" key="7">
    <source>
        <dbReference type="ARBA" id="ARBA00022801"/>
    </source>
</evidence>
<gene>
    <name evidence="9" type="primary">surE</name>
    <name evidence="9" type="ORF">GCM10007977_070190</name>
</gene>
<keyword evidence="6" id="KW-0547">Nucleotide-binding</keyword>
<evidence type="ECO:0000256" key="2">
    <source>
        <dbReference type="ARBA" id="ARBA00011062"/>
    </source>
</evidence>
<dbReference type="RefSeq" id="WP_190254305.1">
    <property type="nucleotide sequence ID" value="NZ_BMPI01000041.1"/>
</dbReference>
<accession>A0A917U6J2</accession>
<comment type="caution">
    <text evidence="9">The sequence shown here is derived from an EMBL/GenBank/DDBJ whole genome shotgun (WGS) entry which is preliminary data.</text>
</comment>
<feature type="domain" description="Survival protein SurE-like phosphatase/nucleotidase" evidence="8">
    <location>
        <begin position="3"/>
        <end position="190"/>
    </location>
</feature>
<dbReference type="Pfam" id="PF01975">
    <property type="entry name" value="SurE"/>
    <property type="match status" value="1"/>
</dbReference>
<reference evidence="9" key="1">
    <citation type="journal article" date="2014" name="Int. J. Syst. Evol. Microbiol.">
        <title>Complete genome sequence of Corynebacterium casei LMG S-19264T (=DSM 44701T), isolated from a smear-ripened cheese.</title>
        <authorList>
            <consortium name="US DOE Joint Genome Institute (JGI-PGF)"/>
            <person name="Walter F."/>
            <person name="Albersmeier A."/>
            <person name="Kalinowski J."/>
            <person name="Ruckert C."/>
        </authorList>
    </citation>
    <scope>NUCLEOTIDE SEQUENCE</scope>
    <source>
        <strain evidence="9">JCM 19831</strain>
    </source>
</reference>
<name>A0A917U6J2_9ACTN</name>
<dbReference type="GO" id="GO:0004309">
    <property type="term" value="F:exopolyphosphatase activity"/>
    <property type="evidence" value="ECO:0007669"/>
    <property type="project" value="TreeGrafter"/>
</dbReference>
<keyword evidence="4" id="KW-0963">Cytoplasm</keyword>
<dbReference type="PANTHER" id="PTHR30457">
    <property type="entry name" value="5'-NUCLEOTIDASE SURE"/>
    <property type="match status" value="1"/>
</dbReference>
<dbReference type="Gene3D" id="3.40.1210.10">
    <property type="entry name" value="Survival protein SurE-like phosphatase/nucleotidase"/>
    <property type="match status" value="1"/>
</dbReference>
<dbReference type="InterPro" id="IPR030048">
    <property type="entry name" value="SurE"/>
</dbReference>
<comment type="catalytic activity">
    <reaction evidence="1">
        <text>a ribonucleoside 5'-phosphate + H2O = a ribonucleoside + phosphate</text>
        <dbReference type="Rhea" id="RHEA:12484"/>
        <dbReference type="ChEBI" id="CHEBI:15377"/>
        <dbReference type="ChEBI" id="CHEBI:18254"/>
        <dbReference type="ChEBI" id="CHEBI:43474"/>
        <dbReference type="ChEBI" id="CHEBI:58043"/>
        <dbReference type="EC" id="3.1.3.5"/>
    </reaction>
</comment>
<dbReference type="InterPro" id="IPR002828">
    <property type="entry name" value="SurE-like_Pase/nucleotidase"/>
</dbReference>
<dbReference type="GO" id="GO:0008253">
    <property type="term" value="F:5'-nucleotidase activity"/>
    <property type="evidence" value="ECO:0007669"/>
    <property type="project" value="UniProtKB-EC"/>
</dbReference>
<keyword evidence="5" id="KW-0479">Metal-binding</keyword>
<reference evidence="9" key="2">
    <citation type="submission" date="2020-09" db="EMBL/GenBank/DDBJ databases">
        <authorList>
            <person name="Sun Q."/>
            <person name="Ohkuma M."/>
        </authorList>
    </citation>
    <scope>NUCLEOTIDE SEQUENCE</scope>
    <source>
        <strain evidence="9">JCM 19831</strain>
    </source>
</reference>
<comment type="similarity">
    <text evidence="2">Belongs to the SurE nucleotidase family.</text>
</comment>
<keyword evidence="7" id="KW-0378">Hydrolase</keyword>
<evidence type="ECO:0000256" key="5">
    <source>
        <dbReference type="ARBA" id="ARBA00022723"/>
    </source>
</evidence>
<dbReference type="PANTHER" id="PTHR30457:SF12">
    <property type="entry name" value="5'_3'-NUCLEOTIDASE SURE"/>
    <property type="match status" value="1"/>
</dbReference>
<evidence type="ECO:0000256" key="1">
    <source>
        <dbReference type="ARBA" id="ARBA00000815"/>
    </source>
</evidence>
<dbReference type="SUPFAM" id="SSF64167">
    <property type="entry name" value="SurE-like"/>
    <property type="match status" value="1"/>
</dbReference>
<sequence>MRILVTNDDGIDSPGLHALAATAVRFGHEVVVAAPAKEASGASASLTAVDAGGRIAMAERMLPGVLSAVPAFAVSASPAFIVLIATRGAFGEPPDVVLSGINRGPNTGAAVLHSGTVGAAFTAVDNGCRAMAVSLAVSFDPRSDAVPHWDTAAEVAGDLMPLLTGPFVLNVNVPNVEAGALRGYRRAHLAEFGTVQMTLLEQGHGYVRMSLEQLDSGAEPGSDDAWLLDGYVAVTPIRPPHEAVDVPLPGLVDPAGDHVGG</sequence>
<evidence type="ECO:0000256" key="4">
    <source>
        <dbReference type="ARBA" id="ARBA00022490"/>
    </source>
</evidence>
<evidence type="ECO:0000256" key="3">
    <source>
        <dbReference type="ARBA" id="ARBA00012643"/>
    </source>
</evidence>
<evidence type="ECO:0000256" key="6">
    <source>
        <dbReference type="ARBA" id="ARBA00022741"/>
    </source>
</evidence>
<dbReference type="EC" id="3.1.3.5" evidence="3"/>
<dbReference type="GO" id="GO:0000166">
    <property type="term" value="F:nucleotide binding"/>
    <property type="evidence" value="ECO:0007669"/>
    <property type="project" value="UniProtKB-KW"/>
</dbReference>
<dbReference type="Proteomes" id="UP000642070">
    <property type="component" value="Unassembled WGS sequence"/>
</dbReference>
<dbReference type="InterPro" id="IPR036523">
    <property type="entry name" value="SurE-like_sf"/>
</dbReference>
<proteinExistence type="inferred from homology"/>
<keyword evidence="10" id="KW-1185">Reference proteome</keyword>
<organism evidence="9 10">
    <name type="scientific">Dactylosporangium sucinum</name>
    <dbReference type="NCBI Taxonomy" id="1424081"/>
    <lineage>
        <taxon>Bacteria</taxon>
        <taxon>Bacillati</taxon>
        <taxon>Actinomycetota</taxon>
        <taxon>Actinomycetes</taxon>
        <taxon>Micromonosporales</taxon>
        <taxon>Micromonosporaceae</taxon>
        <taxon>Dactylosporangium</taxon>
    </lineage>
</organism>
<dbReference type="AlphaFoldDB" id="A0A917U6J2"/>
<evidence type="ECO:0000313" key="9">
    <source>
        <dbReference type="EMBL" id="GGM58582.1"/>
    </source>
</evidence>
<evidence type="ECO:0000259" key="8">
    <source>
        <dbReference type="Pfam" id="PF01975"/>
    </source>
</evidence>
<dbReference type="GO" id="GO:0008254">
    <property type="term" value="F:3'-nucleotidase activity"/>
    <property type="evidence" value="ECO:0007669"/>
    <property type="project" value="TreeGrafter"/>
</dbReference>
<protein>
    <recommendedName>
        <fullName evidence="3">5'-nucleotidase</fullName>
        <ecNumber evidence="3">3.1.3.5</ecNumber>
    </recommendedName>
</protein>
<dbReference type="EMBL" id="BMPI01000041">
    <property type="protein sequence ID" value="GGM58582.1"/>
    <property type="molecule type" value="Genomic_DNA"/>
</dbReference>